<dbReference type="InterPro" id="IPR000182">
    <property type="entry name" value="GNAT_dom"/>
</dbReference>
<accession>A0ABT1NJ93</accession>
<dbReference type="SUPFAM" id="SSF55729">
    <property type="entry name" value="Acyl-CoA N-acyltransferases (Nat)"/>
    <property type="match status" value="1"/>
</dbReference>
<evidence type="ECO:0000313" key="2">
    <source>
        <dbReference type="EMBL" id="MCQ1531335.1"/>
    </source>
</evidence>
<dbReference type="Gene3D" id="3.40.630.30">
    <property type="match status" value="1"/>
</dbReference>
<dbReference type="RefSeq" id="WP_255228865.1">
    <property type="nucleotide sequence ID" value="NZ_JAJEKE010000021.1"/>
</dbReference>
<dbReference type="EMBL" id="JAJEKE010000021">
    <property type="protein sequence ID" value="MCQ1531335.1"/>
    <property type="molecule type" value="Genomic_DNA"/>
</dbReference>
<gene>
    <name evidence="2" type="ORF">LJD61_17560</name>
</gene>
<organism evidence="2 3">
    <name type="scientific">Lutispora saccharofermentans</name>
    <dbReference type="NCBI Taxonomy" id="3024236"/>
    <lineage>
        <taxon>Bacteria</taxon>
        <taxon>Bacillati</taxon>
        <taxon>Bacillota</taxon>
        <taxon>Clostridia</taxon>
        <taxon>Lutisporales</taxon>
        <taxon>Lutisporaceae</taxon>
        <taxon>Lutispora</taxon>
    </lineage>
</organism>
<proteinExistence type="predicted"/>
<reference evidence="2 3" key="1">
    <citation type="submission" date="2021-10" db="EMBL/GenBank/DDBJ databases">
        <title>Lutispora strain m25 sp. nov., a thermophilic, non-spore-forming bacterium isolated from a lab-scale methanogenic bioreactor digesting anaerobic sludge.</title>
        <authorList>
            <person name="El Houari A."/>
            <person name="Mcdonald J."/>
        </authorList>
    </citation>
    <scope>NUCLEOTIDE SEQUENCE [LARGE SCALE GENOMIC DNA]</scope>
    <source>
        <strain evidence="3">m25</strain>
    </source>
</reference>
<dbReference type="CDD" id="cd04301">
    <property type="entry name" value="NAT_SF"/>
    <property type="match status" value="1"/>
</dbReference>
<evidence type="ECO:0000313" key="3">
    <source>
        <dbReference type="Proteomes" id="UP001651880"/>
    </source>
</evidence>
<name>A0ABT1NJ93_9FIRM</name>
<dbReference type="Proteomes" id="UP001651880">
    <property type="component" value="Unassembled WGS sequence"/>
</dbReference>
<evidence type="ECO:0000259" key="1">
    <source>
        <dbReference type="PROSITE" id="PS51186"/>
    </source>
</evidence>
<dbReference type="PROSITE" id="PS51186">
    <property type="entry name" value="GNAT"/>
    <property type="match status" value="1"/>
</dbReference>
<sequence length="157" mass="18047">MNYRRIELNGSNNDKKTDMLLMQIARWHNLTPKLWIPDYKASAADIDETIQRIKNTKREDLFIAVAEDDQGQAQGFIWACKQEKPKESVMILSLYTAEGCRRHGAATNLKALLEEWCRLEGIKTIQTTVHYNNSNMMALNQKLGYIPGMVNMTKTLL</sequence>
<dbReference type="Pfam" id="PF00583">
    <property type="entry name" value="Acetyltransf_1"/>
    <property type="match status" value="1"/>
</dbReference>
<keyword evidence="3" id="KW-1185">Reference proteome</keyword>
<feature type="domain" description="N-acetyltransferase" evidence="1">
    <location>
        <begin position="1"/>
        <end position="157"/>
    </location>
</feature>
<dbReference type="InterPro" id="IPR016181">
    <property type="entry name" value="Acyl_CoA_acyltransferase"/>
</dbReference>
<comment type="caution">
    <text evidence="2">The sequence shown here is derived from an EMBL/GenBank/DDBJ whole genome shotgun (WGS) entry which is preliminary data.</text>
</comment>
<protein>
    <submittedName>
        <fullName evidence="2">GNAT family N-acetyltransferase</fullName>
    </submittedName>
</protein>